<sequence length="90" mass="10032">MTRSAEHTAARRAVARAHHPDVGGDPDVYAGELAAVERRFGTAPATFGTVPATFEPITVRRSVWKRRKRSAITAVVRALDRVRSKRYFDI</sequence>
<dbReference type="EMBL" id="CP147846">
    <property type="protein sequence ID" value="WXG68039.1"/>
    <property type="molecule type" value="Genomic_DNA"/>
</dbReference>
<name>A0ABZ2PG99_9NOCA</name>
<evidence type="ECO:0008006" key="4">
    <source>
        <dbReference type="Google" id="ProtNLM"/>
    </source>
</evidence>
<accession>A0ABZ2PG99</accession>
<keyword evidence="3" id="KW-1185">Reference proteome</keyword>
<reference evidence="2 3" key="1">
    <citation type="submission" date="2024-03" db="EMBL/GenBank/DDBJ databases">
        <title>Natural products discovery in diverse microorganisms through a two-stage MS feature dereplication strategy.</title>
        <authorList>
            <person name="Zhang R."/>
        </authorList>
    </citation>
    <scope>NUCLEOTIDE SEQUENCE [LARGE SCALE GENOMIC DNA]</scope>
    <source>
        <strain evidence="2 3">18930</strain>
    </source>
</reference>
<protein>
    <recommendedName>
        <fullName evidence="4">J domain-containing protein</fullName>
    </recommendedName>
</protein>
<evidence type="ECO:0000313" key="3">
    <source>
        <dbReference type="Proteomes" id="UP001432000"/>
    </source>
</evidence>
<proteinExistence type="predicted"/>
<dbReference type="Proteomes" id="UP001432000">
    <property type="component" value="Chromosome"/>
</dbReference>
<dbReference type="RefSeq" id="WP_338887991.1">
    <property type="nucleotide sequence ID" value="NZ_CP147846.1"/>
</dbReference>
<evidence type="ECO:0000313" key="2">
    <source>
        <dbReference type="EMBL" id="WXG68039.1"/>
    </source>
</evidence>
<organism evidence="2 3">
    <name type="scientific">Rhodococcus sovatensis</name>
    <dbReference type="NCBI Taxonomy" id="1805840"/>
    <lineage>
        <taxon>Bacteria</taxon>
        <taxon>Bacillati</taxon>
        <taxon>Actinomycetota</taxon>
        <taxon>Actinomycetes</taxon>
        <taxon>Mycobacteriales</taxon>
        <taxon>Nocardiaceae</taxon>
        <taxon>Rhodococcus</taxon>
    </lineage>
</organism>
<feature type="region of interest" description="Disordered" evidence="1">
    <location>
        <begin position="1"/>
        <end position="25"/>
    </location>
</feature>
<evidence type="ECO:0000256" key="1">
    <source>
        <dbReference type="SAM" id="MobiDB-lite"/>
    </source>
</evidence>
<gene>
    <name evidence="2" type="ORF">WDS16_22935</name>
</gene>